<gene>
    <name evidence="4" type="ORF">I8J34_06970</name>
</gene>
<dbReference type="PANTHER" id="PTHR44591:SF3">
    <property type="entry name" value="RESPONSE REGULATORY DOMAIN-CONTAINING PROTEIN"/>
    <property type="match status" value="1"/>
</dbReference>
<evidence type="ECO:0000256" key="1">
    <source>
        <dbReference type="ARBA" id="ARBA00022553"/>
    </source>
</evidence>
<dbReference type="Pfam" id="PF13581">
    <property type="entry name" value="HATPase_c_2"/>
    <property type="match status" value="1"/>
</dbReference>
<dbReference type="InterPro" id="IPR003594">
    <property type="entry name" value="HATPase_dom"/>
</dbReference>
<dbReference type="RefSeq" id="WP_214360685.1">
    <property type="nucleotide sequence ID" value="NZ_JAEKFT010000006.1"/>
</dbReference>
<dbReference type="PANTHER" id="PTHR44591">
    <property type="entry name" value="STRESS RESPONSE REGULATOR PROTEIN 1"/>
    <property type="match status" value="1"/>
</dbReference>
<sequence>MSQTRILVVDDEPFNLDIISEYLEGAGYLLEMAPSGEEAWALLRSHQTSFDLVVLDRMMPGIDGLELLRWIKADRRLADIPVVMQTAAASPEQVREGLAAGAYYYLTKPFEPESLQSIVRAALDDLHQRRALAERLAVQRNALQTLQRGVFVFRSIDEAHGVAAVAASICDEPDVVVLGLSELLVNGVEHGNLGIRFDEKSRLRETGQWEAEVARRLAQPDNQHKQVRLTVSSDAQAWVFCIEDEGNGFDWKEFLELAPERAFAPNGRGIALARQLAFDTLEYQGCGNSVRATVRKRTKAG</sequence>
<proteinExistence type="predicted"/>
<evidence type="ECO:0000259" key="3">
    <source>
        <dbReference type="PROSITE" id="PS50110"/>
    </source>
</evidence>
<dbReference type="CDD" id="cd16936">
    <property type="entry name" value="HATPase_RsbW-like"/>
    <property type="match status" value="1"/>
</dbReference>
<dbReference type="InterPro" id="IPR036890">
    <property type="entry name" value="HATPase_C_sf"/>
</dbReference>
<comment type="caution">
    <text evidence="4">The sequence shown here is derived from an EMBL/GenBank/DDBJ whole genome shotgun (WGS) entry which is preliminary data.</text>
</comment>
<dbReference type="EMBL" id="JAEKFT010000006">
    <property type="protein sequence ID" value="MBT0960918.1"/>
    <property type="molecule type" value="Genomic_DNA"/>
</dbReference>
<dbReference type="Gene3D" id="3.40.50.2300">
    <property type="match status" value="1"/>
</dbReference>
<dbReference type="Proteomes" id="UP000694660">
    <property type="component" value="Unassembled WGS sequence"/>
</dbReference>
<dbReference type="Gene3D" id="3.30.565.10">
    <property type="entry name" value="Histidine kinase-like ATPase, C-terminal domain"/>
    <property type="match status" value="1"/>
</dbReference>
<evidence type="ECO:0000313" key="5">
    <source>
        <dbReference type="Proteomes" id="UP000694660"/>
    </source>
</evidence>
<dbReference type="SUPFAM" id="SSF52172">
    <property type="entry name" value="CheY-like"/>
    <property type="match status" value="1"/>
</dbReference>
<dbReference type="SUPFAM" id="SSF55874">
    <property type="entry name" value="ATPase domain of HSP90 chaperone/DNA topoisomerase II/histidine kinase"/>
    <property type="match status" value="1"/>
</dbReference>
<evidence type="ECO:0000256" key="2">
    <source>
        <dbReference type="PROSITE-ProRule" id="PRU00169"/>
    </source>
</evidence>
<dbReference type="Pfam" id="PF00072">
    <property type="entry name" value="Response_reg"/>
    <property type="match status" value="1"/>
</dbReference>
<dbReference type="CDD" id="cd17574">
    <property type="entry name" value="REC_OmpR"/>
    <property type="match status" value="1"/>
</dbReference>
<dbReference type="SMART" id="SM00448">
    <property type="entry name" value="REC"/>
    <property type="match status" value="1"/>
</dbReference>
<name>A0A944DDR6_DENI1</name>
<feature type="domain" description="Response regulatory" evidence="3">
    <location>
        <begin position="5"/>
        <end position="123"/>
    </location>
</feature>
<evidence type="ECO:0000313" key="4">
    <source>
        <dbReference type="EMBL" id="MBT0960918.1"/>
    </source>
</evidence>
<dbReference type="AlphaFoldDB" id="A0A944DDR6"/>
<dbReference type="PROSITE" id="PS50110">
    <property type="entry name" value="RESPONSE_REGULATORY"/>
    <property type="match status" value="1"/>
</dbReference>
<accession>A0A944DDR6</accession>
<dbReference type="GO" id="GO:0000160">
    <property type="term" value="P:phosphorelay signal transduction system"/>
    <property type="evidence" value="ECO:0007669"/>
    <property type="project" value="InterPro"/>
</dbReference>
<keyword evidence="1 2" id="KW-0597">Phosphoprotein</keyword>
<feature type="modified residue" description="4-aspartylphosphate" evidence="2">
    <location>
        <position position="56"/>
    </location>
</feature>
<organism evidence="4 5">
    <name type="scientific">Denitromonas iodatirespirans</name>
    <dbReference type="NCBI Taxonomy" id="2795389"/>
    <lineage>
        <taxon>Bacteria</taxon>
        <taxon>Pseudomonadati</taxon>
        <taxon>Pseudomonadota</taxon>
        <taxon>Betaproteobacteria</taxon>
        <taxon>Rhodocyclales</taxon>
        <taxon>Zoogloeaceae</taxon>
        <taxon>Denitromonas</taxon>
    </lineage>
</organism>
<dbReference type="InterPro" id="IPR001789">
    <property type="entry name" value="Sig_transdc_resp-reg_receiver"/>
</dbReference>
<keyword evidence="5" id="KW-1185">Reference proteome</keyword>
<dbReference type="InterPro" id="IPR011006">
    <property type="entry name" value="CheY-like_superfamily"/>
</dbReference>
<reference evidence="5" key="1">
    <citation type="journal article" date="2022" name="ISME J.">
        <title>Genetic and phylogenetic analysis of dissimilatory iodate-reducing bacteria identifies potential niches across the world's oceans.</title>
        <authorList>
            <person name="Reyes-Umana V."/>
            <person name="Henning Z."/>
            <person name="Lee K."/>
            <person name="Barnum T.P."/>
            <person name="Coates J.D."/>
        </authorList>
    </citation>
    <scope>NUCLEOTIDE SEQUENCE [LARGE SCALE GENOMIC DNA]</scope>
    <source>
        <strain evidence="5">IR12</strain>
    </source>
</reference>
<protein>
    <submittedName>
        <fullName evidence="4">Response regulator</fullName>
    </submittedName>
</protein>
<dbReference type="InterPro" id="IPR050595">
    <property type="entry name" value="Bact_response_regulator"/>
</dbReference>